<evidence type="ECO:0000313" key="4">
    <source>
        <dbReference type="Proteomes" id="UP000092460"/>
    </source>
</evidence>
<organism evidence="3 4">
    <name type="scientific">Glossina palpalis gambiensis</name>
    <dbReference type="NCBI Taxonomy" id="67801"/>
    <lineage>
        <taxon>Eukaryota</taxon>
        <taxon>Metazoa</taxon>
        <taxon>Ecdysozoa</taxon>
        <taxon>Arthropoda</taxon>
        <taxon>Hexapoda</taxon>
        <taxon>Insecta</taxon>
        <taxon>Pterygota</taxon>
        <taxon>Neoptera</taxon>
        <taxon>Endopterygota</taxon>
        <taxon>Diptera</taxon>
        <taxon>Brachycera</taxon>
        <taxon>Muscomorpha</taxon>
        <taxon>Hippoboscoidea</taxon>
        <taxon>Glossinidae</taxon>
        <taxon>Glossina</taxon>
    </lineage>
</organism>
<keyword evidence="1" id="KW-1015">Disulfide bond</keyword>
<accession>A0A1B0BTG0</accession>
<dbReference type="STRING" id="67801.A0A1B0BTG0"/>
<reference evidence="4" key="1">
    <citation type="submission" date="2015-01" db="EMBL/GenBank/DDBJ databases">
        <authorList>
            <person name="Aksoy S."/>
            <person name="Warren W."/>
            <person name="Wilson R.K."/>
        </authorList>
    </citation>
    <scope>NUCLEOTIDE SEQUENCE [LARGE SCALE GENOMIC DNA]</scope>
    <source>
        <strain evidence="4">IAEA</strain>
    </source>
</reference>
<protein>
    <submittedName>
        <fullName evidence="3">Uncharacterized protein</fullName>
    </submittedName>
</protein>
<dbReference type="GO" id="GO:0006493">
    <property type="term" value="P:protein O-linked glycosylation"/>
    <property type="evidence" value="ECO:0007669"/>
    <property type="project" value="TreeGrafter"/>
</dbReference>
<dbReference type="InterPro" id="IPR029044">
    <property type="entry name" value="Nucleotide-diphossugar_trans"/>
</dbReference>
<sequence>MRLPLSSKEFERMPEPHNNPVMNGGLFRIRREYFRHLDDCNKRLEICGEQFELSYKIWLCGARLLEVPCSRVAVIKFPETLAPDLLRTCLPVTQLIMLRVRHKV</sequence>
<keyword evidence="2" id="KW-0325">Glycoprotein</keyword>
<dbReference type="EnsemblMetazoa" id="GPPI039961-RA">
    <property type="protein sequence ID" value="GPPI039961-PA"/>
    <property type="gene ID" value="GPPI039961"/>
</dbReference>
<dbReference type="GO" id="GO:0005794">
    <property type="term" value="C:Golgi apparatus"/>
    <property type="evidence" value="ECO:0007669"/>
    <property type="project" value="TreeGrafter"/>
</dbReference>
<evidence type="ECO:0000313" key="3">
    <source>
        <dbReference type="EnsemblMetazoa" id="GPPI039961-PA"/>
    </source>
</evidence>
<dbReference type="EMBL" id="JXJN01020134">
    <property type="status" value="NOT_ANNOTATED_CDS"/>
    <property type="molecule type" value="Genomic_DNA"/>
</dbReference>
<evidence type="ECO:0000256" key="2">
    <source>
        <dbReference type="ARBA" id="ARBA00023180"/>
    </source>
</evidence>
<dbReference type="VEuPathDB" id="VectorBase:GPPI039961"/>
<dbReference type="GO" id="GO:0004653">
    <property type="term" value="F:polypeptide N-acetylgalactosaminyltransferase activity"/>
    <property type="evidence" value="ECO:0007669"/>
    <property type="project" value="TreeGrafter"/>
</dbReference>
<dbReference type="Gene3D" id="3.90.550.10">
    <property type="entry name" value="Spore Coat Polysaccharide Biosynthesis Protein SpsA, Chain A"/>
    <property type="match status" value="1"/>
</dbReference>
<dbReference type="Proteomes" id="UP000092460">
    <property type="component" value="Unassembled WGS sequence"/>
</dbReference>
<dbReference type="PANTHER" id="PTHR11675">
    <property type="entry name" value="N-ACETYLGALACTOSAMINYLTRANSFERASE"/>
    <property type="match status" value="1"/>
</dbReference>
<dbReference type="PANTHER" id="PTHR11675:SF134">
    <property type="entry name" value="N-ACETYLGALACTOSAMINYLTRANSFERASE 4-RELATED"/>
    <property type="match status" value="1"/>
</dbReference>
<name>A0A1B0BTG0_9MUSC</name>
<dbReference type="SUPFAM" id="SSF53448">
    <property type="entry name" value="Nucleotide-diphospho-sugar transferases"/>
    <property type="match status" value="1"/>
</dbReference>
<evidence type="ECO:0000256" key="1">
    <source>
        <dbReference type="ARBA" id="ARBA00023157"/>
    </source>
</evidence>
<proteinExistence type="predicted"/>
<keyword evidence="4" id="KW-1185">Reference proteome</keyword>
<reference evidence="3" key="2">
    <citation type="submission" date="2020-05" db="UniProtKB">
        <authorList>
            <consortium name="EnsemblMetazoa"/>
        </authorList>
    </citation>
    <scope>IDENTIFICATION</scope>
    <source>
        <strain evidence="3">IAEA</strain>
    </source>
</reference>
<dbReference type="AlphaFoldDB" id="A0A1B0BTG0"/>